<reference evidence="1 2" key="1">
    <citation type="journal article" date="2016" name="Nat. Commun.">
        <title>Thousands of microbial genomes shed light on interconnected biogeochemical processes in an aquifer system.</title>
        <authorList>
            <person name="Anantharaman K."/>
            <person name="Brown C.T."/>
            <person name="Hug L.A."/>
            <person name="Sharon I."/>
            <person name="Castelle C.J."/>
            <person name="Probst A.J."/>
            <person name="Thomas B.C."/>
            <person name="Singh A."/>
            <person name="Wilkins M.J."/>
            <person name="Karaoz U."/>
            <person name="Brodie E.L."/>
            <person name="Williams K.H."/>
            <person name="Hubbard S.S."/>
            <person name="Banfield J.F."/>
        </authorList>
    </citation>
    <scope>NUCLEOTIDE SEQUENCE [LARGE SCALE GENOMIC DNA]</scope>
</reference>
<proteinExistence type="predicted"/>
<dbReference type="AlphaFoldDB" id="A0A1F5C846"/>
<accession>A0A1F5C846</accession>
<protein>
    <submittedName>
        <fullName evidence="1">Uncharacterized protein</fullName>
    </submittedName>
</protein>
<gene>
    <name evidence="1" type="ORF">A2907_01090</name>
</gene>
<name>A0A1F5C846_9BACT</name>
<sequence length="68" mass="8154">MQESHIETIIKEGSHKLKRGMFTAFSNHEFLINIQKITEELDRRQKTAKNSARFNNIMQYLRDSRFII</sequence>
<evidence type="ECO:0000313" key="2">
    <source>
        <dbReference type="Proteomes" id="UP000177947"/>
    </source>
</evidence>
<comment type="caution">
    <text evidence="1">The sequence shown here is derived from an EMBL/GenBank/DDBJ whole genome shotgun (WGS) entry which is preliminary data.</text>
</comment>
<dbReference type="Proteomes" id="UP000177947">
    <property type="component" value="Unassembled WGS sequence"/>
</dbReference>
<dbReference type="EMBL" id="MEYQ01000019">
    <property type="protein sequence ID" value="OGD39041.1"/>
    <property type="molecule type" value="Genomic_DNA"/>
</dbReference>
<organism evidence="1 2">
    <name type="scientific">Candidatus Azambacteria bacterium RIFCSPLOWO2_01_FULL_37_9</name>
    <dbReference type="NCBI Taxonomy" id="1797297"/>
    <lineage>
        <taxon>Bacteria</taxon>
        <taxon>Candidatus Azamiibacteriota</taxon>
    </lineage>
</organism>
<evidence type="ECO:0000313" key="1">
    <source>
        <dbReference type="EMBL" id="OGD39041.1"/>
    </source>
</evidence>